<evidence type="ECO:0000313" key="3">
    <source>
        <dbReference type="Proteomes" id="UP000250235"/>
    </source>
</evidence>
<gene>
    <name evidence="2" type="ORF">F511_28729</name>
</gene>
<keyword evidence="3" id="KW-1185">Reference proteome</keyword>
<evidence type="ECO:0000256" key="1">
    <source>
        <dbReference type="SAM" id="MobiDB-lite"/>
    </source>
</evidence>
<feature type="compositionally biased region" description="Polar residues" evidence="1">
    <location>
        <begin position="184"/>
        <end position="193"/>
    </location>
</feature>
<protein>
    <submittedName>
        <fullName evidence="2">Uncharacterized protein</fullName>
    </submittedName>
</protein>
<feature type="region of interest" description="Disordered" evidence="1">
    <location>
        <begin position="1"/>
        <end position="385"/>
    </location>
</feature>
<feature type="region of interest" description="Disordered" evidence="1">
    <location>
        <begin position="398"/>
        <end position="453"/>
    </location>
</feature>
<name>A0A2Z7BZG9_9LAMI</name>
<accession>A0A2Z7BZG9</accession>
<feature type="compositionally biased region" description="Polar residues" evidence="1">
    <location>
        <begin position="263"/>
        <end position="272"/>
    </location>
</feature>
<feature type="compositionally biased region" description="Pro residues" evidence="1">
    <location>
        <begin position="444"/>
        <end position="453"/>
    </location>
</feature>
<dbReference type="Proteomes" id="UP000250235">
    <property type="component" value="Unassembled WGS sequence"/>
</dbReference>
<organism evidence="2 3">
    <name type="scientific">Dorcoceras hygrometricum</name>
    <dbReference type="NCBI Taxonomy" id="472368"/>
    <lineage>
        <taxon>Eukaryota</taxon>
        <taxon>Viridiplantae</taxon>
        <taxon>Streptophyta</taxon>
        <taxon>Embryophyta</taxon>
        <taxon>Tracheophyta</taxon>
        <taxon>Spermatophyta</taxon>
        <taxon>Magnoliopsida</taxon>
        <taxon>eudicotyledons</taxon>
        <taxon>Gunneridae</taxon>
        <taxon>Pentapetalae</taxon>
        <taxon>asterids</taxon>
        <taxon>lamiids</taxon>
        <taxon>Lamiales</taxon>
        <taxon>Gesneriaceae</taxon>
        <taxon>Didymocarpoideae</taxon>
        <taxon>Trichosporeae</taxon>
        <taxon>Loxocarpinae</taxon>
        <taxon>Dorcoceras</taxon>
    </lineage>
</organism>
<dbReference type="OrthoDB" id="3596986at2759"/>
<dbReference type="EMBL" id="KV000885">
    <property type="protein sequence ID" value="KZV39804.1"/>
    <property type="molecule type" value="Genomic_DNA"/>
</dbReference>
<feature type="compositionally biased region" description="Basic and acidic residues" evidence="1">
    <location>
        <begin position="128"/>
        <end position="157"/>
    </location>
</feature>
<feature type="compositionally biased region" description="Basic and acidic residues" evidence="1">
    <location>
        <begin position="342"/>
        <end position="379"/>
    </location>
</feature>
<feature type="compositionally biased region" description="Polar residues" evidence="1">
    <location>
        <begin position="1"/>
        <end position="13"/>
    </location>
</feature>
<feature type="compositionally biased region" description="Basic and acidic residues" evidence="1">
    <location>
        <begin position="85"/>
        <end position="118"/>
    </location>
</feature>
<dbReference type="AlphaFoldDB" id="A0A2Z7BZG9"/>
<feature type="compositionally biased region" description="Basic and acidic residues" evidence="1">
    <location>
        <begin position="209"/>
        <end position="236"/>
    </location>
</feature>
<sequence length="453" mass="51307">MSSAPNKSPQEDCNVSGRGSGNASASKYTIDEQGAYPKPTAMPRHDFHLPYDMAQDPRMLKPPPRNDARPMHSNMLFRVPTSNDSHPERVDSDSLRDSKDSVKDPLVENRDSKSESRELQQSANKYNSRGDDCKDAKHEKDTSSEAKGDAKLDKDGGTEPNSHGNWGDSKEQRQKLYNDAPGGNTETWQSSRASFHGPTETSKEGLTVDGRDFAETHETVGENKVDMKVDDKLKDKDRKRKELKHRDWVERDRDRSDRRNFLQPGNSGSENKVSLRDERESERWGTEKKDPLKDKDKLNEREKDHIKRELWNVSEKEASHSEKELVDSSAKVVAQDISSSDLSKKDTDREVRDRKKERDVDLESERPEKRIKCHDKDSEEGCVVSDVGTERDKEIFISGAHQRKRMLRPRGSPQTGSRDPRFRPCTNDNEGFLNGGIGGMRPSSAPPSPEVAL</sequence>
<feature type="compositionally biased region" description="Basic and acidic residues" evidence="1">
    <location>
        <begin position="244"/>
        <end position="260"/>
    </location>
</feature>
<reference evidence="2 3" key="1">
    <citation type="journal article" date="2015" name="Proc. Natl. Acad. Sci. U.S.A.">
        <title>The resurrection genome of Boea hygrometrica: A blueprint for survival of dehydration.</title>
        <authorList>
            <person name="Xiao L."/>
            <person name="Yang G."/>
            <person name="Zhang L."/>
            <person name="Yang X."/>
            <person name="Zhao S."/>
            <person name="Ji Z."/>
            <person name="Zhou Q."/>
            <person name="Hu M."/>
            <person name="Wang Y."/>
            <person name="Chen M."/>
            <person name="Xu Y."/>
            <person name="Jin H."/>
            <person name="Xiao X."/>
            <person name="Hu G."/>
            <person name="Bao F."/>
            <person name="Hu Y."/>
            <person name="Wan P."/>
            <person name="Li L."/>
            <person name="Deng X."/>
            <person name="Kuang T."/>
            <person name="Xiang C."/>
            <person name="Zhu J.K."/>
            <person name="Oliver M.J."/>
            <person name="He Y."/>
        </authorList>
    </citation>
    <scope>NUCLEOTIDE SEQUENCE [LARGE SCALE GENOMIC DNA]</scope>
    <source>
        <strain evidence="3">cv. XS01</strain>
    </source>
</reference>
<proteinExistence type="predicted"/>
<evidence type="ECO:0000313" key="2">
    <source>
        <dbReference type="EMBL" id="KZV39804.1"/>
    </source>
</evidence>
<feature type="compositionally biased region" description="Basic and acidic residues" evidence="1">
    <location>
        <begin position="273"/>
        <end position="326"/>
    </location>
</feature>